<comment type="caution">
    <text evidence="2">The sequence shown here is derived from an EMBL/GenBank/DDBJ whole genome shotgun (WGS) entry which is preliminary data.</text>
</comment>
<dbReference type="GO" id="GO:0031412">
    <property type="term" value="P:gas vesicle organization"/>
    <property type="evidence" value="ECO:0007669"/>
    <property type="project" value="InterPro"/>
</dbReference>
<dbReference type="Proteomes" id="UP000186168">
    <property type="component" value="Unassembled WGS sequence"/>
</dbReference>
<evidence type="ECO:0000256" key="1">
    <source>
        <dbReference type="SAM" id="MobiDB-lite"/>
    </source>
</evidence>
<name>A0A1R1S9K6_9ACTN</name>
<protein>
    <submittedName>
        <fullName evidence="2">Gas vesicle synthesis protein GvpO</fullName>
    </submittedName>
</protein>
<dbReference type="EMBL" id="ASQP01000435">
    <property type="protein sequence ID" value="OMI34847.1"/>
    <property type="molecule type" value="Genomic_DNA"/>
</dbReference>
<dbReference type="Pfam" id="PF05800">
    <property type="entry name" value="GvpO"/>
    <property type="match status" value="1"/>
</dbReference>
<feature type="compositionally biased region" description="Basic and acidic residues" evidence="1">
    <location>
        <begin position="1"/>
        <end position="56"/>
    </location>
</feature>
<dbReference type="RefSeq" id="WP_076972045.1">
    <property type="nucleotide sequence ID" value="NZ_ASQP01000435.1"/>
</dbReference>
<feature type="region of interest" description="Disordered" evidence="1">
    <location>
        <begin position="1"/>
        <end position="70"/>
    </location>
</feature>
<organism evidence="2 3">
    <name type="scientific">Streptomyces sparsogenes DSM 40356</name>
    <dbReference type="NCBI Taxonomy" id="1331668"/>
    <lineage>
        <taxon>Bacteria</taxon>
        <taxon>Bacillati</taxon>
        <taxon>Actinomycetota</taxon>
        <taxon>Actinomycetes</taxon>
        <taxon>Kitasatosporales</taxon>
        <taxon>Streptomycetaceae</taxon>
        <taxon>Streptomyces</taxon>
    </lineage>
</organism>
<sequence length="146" mass="16977">MPRTERDDRDDRRDGGRERRDDERERRDGDRDRRDDRDDERDRRGGDRERREDRGRERPRRRPMDARGAAVSAVRQVWELTGEEPEGVVSLERGEEGWTVGVEVVETHRVPDTADVLALYRVTVDDEGGLVSYRRGGRYSRGEGGG</sequence>
<dbReference type="AlphaFoldDB" id="A0A1R1S9K6"/>
<gene>
    <name evidence="2" type="ORF">SPAR_34251</name>
</gene>
<dbReference type="InterPro" id="IPR008634">
    <property type="entry name" value="Gas-vesicle_GvpO"/>
</dbReference>
<accession>A0A1R1S9K6</accession>
<proteinExistence type="predicted"/>
<reference evidence="2 3" key="1">
    <citation type="submission" date="2013-05" db="EMBL/GenBank/DDBJ databases">
        <title>Genome sequence of Streptomyces sparsogenes DSM 40356.</title>
        <authorList>
            <person name="Coyne S."/>
            <person name="Seebeck F.P."/>
        </authorList>
    </citation>
    <scope>NUCLEOTIDE SEQUENCE [LARGE SCALE GENOMIC DNA]</scope>
    <source>
        <strain evidence="2 3">DSM 40356</strain>
    </source>
</reference>
<evidence type="ECO:0000313" key="2">
    <source>
        <dbReference type="EMBL" id="OMI34847.1"/>
    </source>
</evidence>
<keyword evidence="3" id="KW-1185">Reference proteome</keyword>
<evidence type="ECO:0000313" key="3">
    <source>
        <dbReference type="Proteomes" id="UP000186168"/>
    </source>
</evidence>